<dbReference type="EnsemblMetazoa" id="XM_008183565.3">
    <property type="protein sequence ID" value="XP_008181787.1"/>
    <property type="gene ID" value="LOC103309049"/>
</dbReference>
<feature type="transmembrane region" description="Helical" evidence="1">
    <location>
        <begin position="6"/>
        <end position="23"/>
    </location>
</feature>
<dbReference type="Proteomes" id="UP000007819">
    <property type="component" value="Unassembled WGS sequence"/>
</dbReference>
<dbReference type="OrthoDB" id="6608935at2759"/>
<reference evidence="2" key="2">
    <citation type="submission" date="2022-06" db="UniProtKB">
        <authorList>
            <consortium name="EnsemblMetazoa"/>
        </authorList>
    </citation>
    <scope>IDENTIFICATION</scope>
</reference>
<keyword evidence="1" id="KW-1133">Transmembrane helix</keyword>
<organism evidence="2 3">
    <name type="scientific">Acyrthosiphon pisum</name>
    <name type="common">Pea aphid</name>
    <dbReference type="NCBI Taxonomy" id="7029"/>
    <lineage>
        <taxon>Eukaryota</taxon>
        <taxon>Metazoa</taxon>
        <taxon>Ecdysozoa</taxon>
        <taxon>Arthropoda</taxon>
        <taxon>Hexapoda</taxon>
        <taxon>Insecta</taxon>
        <taxon>Pterygota</taxon>
        <taxon>Neoptera</taxon>
        <taxon>Paraneoptera</taxon>
        <taxon>Hemiptera</taxon>
        <taxon>Sternorrhyncha</taxon>
        <taxon>Aphidomorpha</taxon>
        <taxon>Aphidoidea</taxon>
        <taxon>Aphididae</taxon>
        <taxon>Macrosiphini</taxon>
        <taxon>Acyrthosiphon</taxon>
    </lineage>
</organism>
<dbReference type="AlphaFoldDB" id="A0A8R2B4S8"/>
<dbReference type="GeneID" id="103309049"/>
<protein>
    <submittedName>
        <fullName evidence="2">Uncharacterized protein</fullName>
    </submittedName>
</protein>
<reference evidence="3" key="1">
    <citation type="submission" date="2010-06" db="EMBL/GenBank/DDBJ databases">
        <authorList>
            <person name="Jiang H."/>
            <person name="Abraham K."/>
            <person name="Ali S."/>
            <person name="Alsbrooks S.L."/>
            <person name="Anim B.N."/>
            <person name="Anosike U.S."/>
            <person name="Attaway T."/>
            <person name="Bandaranaike D.P."/>
            <person name="Battles P.K."/>
            <person name="Bell S.N."/>
            <person name="Bell A.V."/>
            <person name="Beltran B."/>
            <person name="Bickham C."/>
            <person name="Bustamante Y."/>
            <person name="Caleb T."/>
            <person name="Canada A."/>
            <person name="Cardenas V."/>
            <person name="Carter K."/>
            <person name="Chacko J."/>
            <person name="Chandrabose M.N."/>
            <person name="Chavez D."/>
            <person name="Chavez A."/>
            <person name="Chen L."/>
            <person name="Chu H.-S."/>
            <person name="Claassen K.J."/>
            <person name="Cockrell R."/>
            <person name="Collins M."/>
            <person name="Cooper J.A."/>
            <person name="Cree A."/>
            <person name="Curry S.M."/>
            <person name="Da Y."/>
            <person name="Dao M.D."/>
            <person name="Das B."/>
            <person name="Davila M.-L."/>
            <person name="Davy-Carroll L."/>
            <person name="Denson S."/>
            <person name="Dinh H."/>
            <person name="Ebong V.E."/>
            <person name="Edwards J.R."/>
            <person name="Egan A."/>
            <person name="El-Daye J."/>
            <person name="Escobedo L."/>
            <person name="Fernandez S."/>
            <person name="Fernando P.R."/>
            <person name="Flagg N."/>
            <person name="Forbes L.D."/>
            <person name="Fowler R.G."/>
            <person name="Fu Q."/>
            <person name="Gabisi R.A."/>
            <person name="Ganer J."/>
            <person name="Garbino Pronczuk A."/>
            <person name="Garcia R.M."/>
            <person name="Garner T."/>
            <person name="Garrett T.E."/>
            <person name="Gonzalez D.A."/>
            <person name="Hamid H."/>
            <person name="Hawkins E.S."/>
            <person name="Hirani K."/>
            <person name="Hogues M.E."/>
            <person name="Hollins B."/>
            <person name="Hsiao C.-H."/>
            <person name="Jabil R."/>
            <person name="James M.L."/>
            <person name="Jhangiani S.N."/>
            <person name="Johnson B."/>
            <person name="Johnson Q."/>
            <person name="Joshi V."/>
            <person name="Kalu J.B."/>
            <person name="Kam C."/>
            <person name="Kashfia A."/>
            <person name="Keebler J."/>
            <person name="Kisamo H."/>
            <person name="Kovar C.L."/>
            <person name="Lago L.A."/>
            <person name="Lai C.-Y."/>
            <person name="Laidlaw J."/>
            <person name="Lara F."/>
            <person name="Le T.-K."/>
            <person name="Lee S.L."/>
            <person name="Legall F.H."/>
            <person name="Lemon S.J."/>
            <person name="Lewis L.R."/>
            <person name="Li B."/>
            <person name="Liu Y."/>
            <person name="Liu Y.-S."/>
            <person name="Lopez J."/>
            <person name="Lozado R.J."/>
            <person name="Lu J."/>
            <person name="Madu R.C."/>
            <person name="Maheshwari M."/>
            <person name="Maheshwari R."/>
            <person name="Malloy K."/>
            <person name="Martinez E."/>
            <person name="Mathew T."/>
            <person name="Mercado I.C."/>
            <person name="Mercado C."/>
            <person name="Meyer B."/>
            <person name="Montgomery K."/>
            <person name="Morgan M.B."/>
            <person name="Munidasa M."/>
            <person name="Nazareth L.V."/>
            <person name="Nelson J."/>
            <person name="Ng B.M."/>
            <person name="Nguyen N.B."/>
            <person name="Nguyen P.Q."/>
            <person name="Nguyen T."/>
            <person name="Obregon M."/>
            <person name="Okwuonu G.O."/>
            <person name="Onwere C.G."/>
            <person name="Orozco G."/>
            <person name="Parra A."/>
            <person name="Patel S."/>
            <person name="Patil S."/>
            <person name="Perez A."/>
            <person name="Perez Y."/>
            <person name="Pham C."/>
            <person name="Primus E.L."/>
            <person name="Pu L.-L."/>
            <person name="Puazo M."/>
            <person name="Qin X."/>
            <person name="Quiroz J.B."/>
            <person name="Reese J."/>
            <person name="Richards S."/>
            <person name="Rives C.M."/>
            <person name="Robberts R."/>
            <person name="Ruiz S.J."/>
            <person name="Ruiz M.J."/>
            <person name="Santibanez J."/>
            <person name="Schneider B.W."/>
            <person name="Sisson I."/>
            <person name="Smith M."/>
            <person name="Sodergren E."/>
            <person name="Song X.-Z."/>
            <person name="Song B.B."/>
            <person name="Summersgill H."/>
            <person name="Thelus R."/>
            <person name="Thornton R.D."/>
            <person name="Trejos Z.Y."/>
            <person name="Usmani K."/>
            <person name="Vattathil S."/>
            <person name="Villasana D."/>
            <person name="Walker D.L."/>
            <person name="Wang S."/>
            <person name="Wang K."/>
            <person name="White C.S."/>
            <person name="Williams A.C."/>
            <person name="Williamson J."/>
            <person name="Wilson K."/>
            <person name="Woghiren I.O."/>
            <person name="Woodworth J.R."/>
            <person name="Worley K.C."/>
            <person name="Wright R.A."/>
            <person name="Wu W."/>
            <person name="Young L."/>
            <person name="Zhang L."/>
            <person name="Zhang J."/>
            <person name="Zhu Y."/>
            <person name="Muzny D.M."/>
            <person name="Weinstock G."/>
            <person name="Gibbs R.A."/>
        </authorList>
    </citation>
    <scope>NUCLEOTIDE SEQUENCE [LARGE SCALE GENOMIC DNA]</scope>
    <source>
        <strain evidence="3">LSR1</strain>
    </source>
</reference>
<keyword evidence="1" id="KW-0472">Membrane</keyword>
<evidence type="ECO:0000313" key="3">
    <source>
        <dbReference type="Proteomes" id="UP000007819"/>
    </source>
</evidence>
<dbReference type="KEGG" id="api:103309049"/>
<proteinExistence type="predicted"/>
<sequence length="161" mass="18229">MFLSYATVAVFAYVILLNIFYLYSPVETSGTGVNYELCDDCLASDCYANGRPCLDTGNSSYPYICFTCDPEPTYKYLQFYTKDDCNNGCEGVGDTMQCGCSKNCYMCVPKDFDLSLLWECEIPCNGTPLTKTVLFRTTQYRPIITRHISNQSNQNCTTKYE</sequence>
<evidence type="ECO:0000256" key="1">
    <source>
        <dbReference type="SAM" id="Phobius"/>
    </source>
</evidence>
<name>A0A8R2B4S8_ACYPI</name>
<evidence type="ECO:0000313" key="2">
    <source>
        <dbReference type="EnsemblMetazoa" id="XP_008181787.1"/>
    </source>
</evidence>
<keyword evidence="3" id="KW-1185">Reference proteome</keyword>
<accession>A0A8R2B4S8</accession>
<dbReference type="RefSeq" id="XP_008181787.1">
    <property type="nucleotide sequence ID" value="XM_008183565.3"/>
</dbReference>
<keyword evidence="1" id="KW-0812">Transmembrane</keyword>